<gene>
    <name evidence="6" type="ORF">EYZ11_011953</name>
</gene>
<dbReference type="Pfam" id="PF01494">
    <property type="entry name" value="FAD_binding_3"/>
    <property type="match status" value="1"/>
</dbReference>
<dbReference type="Gene3D" id="3.50.50.60">
    <property type="entry name" value="FAD/NAD(P)-binding domain"/>
    <property type="match status" value="1"/>
</dbReference>
<dbReference type="GO" id="GO:0016491">
    <property type="term" value="F:oxidoreductase activity"/>
    <property type="evidence" value="ECO:0007669"/>
    <property type="project" value="UniProtKB-KW"/>
</dbReference>
<keyword evidence="4" id="KW-0812">Transmembrane</keyword>
<keyword evidence="2" id="KW-0274">FAD</keyword>
<keyword evidence="4" id="KW-0472">Membrane</keyword>
<keyword evidence="1" id="KW-0285">Flavoprotein</keyword>
<organism evidence="6 7">
    <name type="scientific">Aspergillus tanneri</name>
    <dbReference type="NCBI Taxonomy" id="1220188"/>
    <lineage>
        <taxon>Eukaryota</taxon>
        <taxon>Fungi</taxon>
        <taxon>Dikarya</taxon>
        <taxon>Ascomycota</taxon>
        <taxon>Pezizomycotina</taxon>
        <taxon>Eurotiomycetes</taxon>
        <taxon>Eurotiomycetidae</taxon>
        <taxon>Eurotiales</taxon>
        <taxon>Aspergillaceae</taxon>
        <taxon>Aspergillus</taxon>
        <taxon>Aspergillus subgen. Circumdati</taxon>
    </lineage>
</organism>
<proteinExistence type="predicted"/>
<dbReference type="GO" id="GO:0044550">
    <property type="term" value="P:secondary metabolite biosynthetic process"/>
    <property type="evidence" value="ECO:0007669"/>
    <property type="project" value="TreeGrafter"/>
</dbReference>
<name>A0A4S3J223_9EURO</name>
<evidence type="ECO:0000313" key="6">
    <source>
        <dbReference type="EMBL" id="THC88602.1"/>
    </source>
</evidence>
<keyword evidence="4" id="KW-1133">Transmembrane helix</keyword>
<dbReference type="VEuPathDB" id="FungiDB:EYZ11_011953"/>
<sequence>MTSSSRISIAIVGGGIGGLCLAIGLLPKENLDVSIYETAPKFTEVGAGVSLAPNSQRALALISPAAEQAFLRHATASLSPEFQNIWFDFRNGKSGEKYGEVLSKVENETGQRSVHRAKFLDELVKLIPEKIAHFGKRLVHINKHPVSAFGLYELVFADGTTATADCIIGADGVHSSVRKHLLGETHPAATAVFTGTIVYRSLVPMDVARGAIGEFAENSYMWCGEGGAVLTYPIDDGETMNVVATRDGKRSWDGPPYTKSVNKETVRKDFVGWGEIPGKVIELLQKPTMWAILDHFPAPYYYAGNIAMMGDAAHATSPFQGAGAGQAIEDALVLSTLFQQVTTQGQIKPALAAYDRVRRLRTQKVVATSRDTLNLFCFNDGYVNGDEQRWKETWEGRMDWLWGIDLLKQNEEALNAYANFIEKQSSSPKGML</sequence>
<dbReference type="PANTHER" id="PTHR46720:SF3">
    <property type="entry name" value="FAD-BINDING DOMAIN-CONTAINING PROTEIN-RELATED"/>
    <property type="match status" value="1"/>
</dbReference>
<dbReference type="STRING" id="1220188.A0A4S3J223"/>
<dbReference type="SUPFAM" id="SSF51905">
    <property type="entry name" value="FAD/NAD(P)-binding domain"/>
    <property type="match status" value="1"/>
</dbReference>
<feature type="domain" description="FAD-binding" evidence="5">
    <location>
        <begin position="160"/>
        <end position="368"/>
    </location>
</feature>
<keyword evidence="3" id="KW-0560">Oxidoreductase</keyword>
<dbReference type="SUPFAM" id="SSF54373">
    <property type="entry name" value="FAD-linked reductases, C-terminal domain"/>
    <property type="match status" value="1"/>
</dbReference>
<dbReference type="EMBL" id="SOSA01000806">
    <property type="protein sequence ID" value="THC88602.1"/>
    <property type="molecule type" value="Genomic_DNA"/>
</dbReference>
<evidence type="ECO:0000256" key="4">
    <source>
        <dbReference type="SAM" id="Phobius"/>
    </source>
</evidence>
<protein>
    <recommendedName>
        <fullName evidence="5">FAD-binding domain-containing protein</fullName>
    </recommendedName>
</protein>
<accession>A0A4S3J223</accession>
<reference evidence="6 7" key="1">
    <citation type="submission" date="2019-03" db="EMBL/GenBank/DDBJ databases">
        <title>The genome sequence of a newly discovered highly antifungal drug resistant Aspergillus species, Aspergillus tanneri NIH 1004.</title>
        <authorList>
            <person name="Mounaud S."/>
            <person name="Singh I."/>
            <person name="Joardar V."/>
            <person name="Pakala S."/>
            <person name="Pakala S."/>
            <person name="Venepally P."/>
            <person name="Hoover J."/>
            <person name="Nierman W."/>
            <person name="Chung J."/>
            <person name="Losada L."/>
        </authorList>
    </citation>
    <scope>NUCLEOTIDE SEQUENCE [LARGE SCALE GENOMIC DNA]</scope>
    <source>
        <strain evidence="6 7">NIH1004</strain>
    </source>
</reference>
<dbReference type="PANTHER" id="PTHR46720">
    <property type="entry name" value="HYDROXYLASE, PUTATIVE (AFU_ORTHOLOGUE AFUA_3G01460)-RELATED"/>
    <property type="match status" value="1"/>
</dbReference>
<evidence type="ECO:0000256" key="3">
    <source>
        <dbReference type="ARBA" id="ARBA00023002"/>
    </source>
</evidence>
<feature type="transmembrane region" description="Helical" evidence="4">
    <location>
        <begin position="7"/>
        <end position="26"/>
    </location>
</feature>
<dbReference type="AlphaFoldDB" id="A0A4S3J223"/>
<dbReference type="InterPro" id="IPR036188">
    <property type="entry name" value="FAD/NAD-bd_sf"/>
</dbReference>
<dbReference type="PRINTS" id="PR00420">
    <property type="entry name" value="RNGMNOXGNASE"/>
</dbReference>
<dbReference type="InterPro" id="IPR051104">
    <property type="entry name" value="FAD_monoxygenase"/>
</dbReference>
<evidence type="ECO:0000256" key="2">
    <source>
        <dbReference type="ARBA" id="ARBA00022827"/>
    </source>
</evidence>
<dbReference type="InterPro" id="IPR002938">
    <property type="entry name" value="FAD-bd"/>
</dbReference>
<dbReference type="GO" id="GO:0071949">
    <property type="term" value="F:FAD binding"/>
    <property type="evidence" value="ECO:0007669"/>
    <property type="project" value="InterPro"/>
</dbReference>
<dbReference type="Proteomes" id="UP000308092">
    <property type="component" value="Unassembled WGS sequence"/>
</dbReference>
<evidence type="ECO:0000259" key="5">
    <source>
        <dbReference type="Pfam" id="PF01494"/>
    </source>
</evidence>
<keyword evidence="7" id="KW-1185">Reference proteome</keyword>
<comment type="caution">
    <text evidence="6">The sequence shown here is derived from an EMBL/GenBank/DDBJ whole genome shotgun (WGS) entry which is preliminary data.</text>
</comment>
<evidence type="ECO:0000313" key="7">
    <source>
        <dbReference type="Proteomes" id="UP000308092"/>
    </source>
</evidence>
<evidence type="ECO:0000256" key="1">
    <source>
        <dbReference type="ARBA" id="ARBA00022630"/>
    </source>
</evidence>